<keyword evidence="3" id="KW-1185">Reference proteome</keyword>
<dbReference type="OrthoDB" id="8505at2157"/>
<dbReference type="Proteomes" id="UP000297295">
    <property type="component" value="Unassembled WGS sequence"/>
</dbReference>
<organism evidence="2 3">
    <name type="scientific">Methanolobus halotolerans</name>
    <dbReference type="NCBI Taxonomy" id="2052935"/>
    <lineage>
        <taxon>Archaea</taxon>
        <taxon>Methanobacteriati</taxon>
        <taxon>Methanobacteriota</taxon>
        <taxon>Stenosarchaea group</taxon>
        <taxon>Methanomicrobia</taxon>
        <taxon>Methanosarcinales</taxon>
        <taxon>Methanosarcinaceae</taxon>
        <taxon>Methanolobus</taxon>
    </lineage>
</organism>
<name>A0A4E0QQD6_9EURY</name>
<proteinExistence type="inferred from homology"/>
<dbReference type="InterPro" id="IPR003793">
    <property type="entry name" value="UPF0166"/>
</dbReference>
<accession>A0A4E0QQD6</accession>
<dbReference type="SUPFAM" id="SSF54913">
    <property type="entry name" value="GlnB-like"/>
    <property type="match status" value="1"/>
</dbReference>
<dbReference type="PANTHER" id="PTHR35983:SF1">
    <property type="entry name" value="UPF0166 PROTEIN TM_0021"/>
    <property type="match status" value="1"/>
</dbReference>
<gene>
    <name evidence="2" type="ORF">CUN85_11520</name>
</gene>
<reference evidence="2 3" key="1">
    <citation type="submission" date="2017-11" db="EMBL/GenBank/DDBJ databases">
        <title>Isolation and Characterization of Methanogenic Archaea from Saline Meromictic Lake at Siberia.</title>
        <authorList>
            <person name="Shen Y."/>
            <person name="Huang H.-H."/>
            <person name="Lai M.-C."/>
            <person name="Chen S.-C."/>
        </authorList>
    </citation>
    <scope>NUCLEOTIDE SEQUENCE [LARGE SCALE GENOMIC DNA]</scope>
    <source>
        <strain evidence="2 3">SY-01</strain>
    </source>
</reference>
<comment type="similarity">
    <text evidence="1">Belongs to the UPF0166 family.</text>
</comment>
<dbReference type="InterPro" id="IPR015867">
    <property type="entry name" value="N-reg_PII/ATP_PRibTrfase_C"/>
</dbReference>
<comment type="caution">
    <text evidence="2">The sequence shown here is derived from an EMBL/GenBank/DDBJ whole genome shotgun (WGS) entry which is preliminary data.</text>
</comment>
<dbReference type="Gene3D" id="3.30.70.120">
    <property type="match status" value="1"/>
</dbReference>
<dbReference type="Pfam" id="PF02641">
    <property type="entry name" value="DUF190"/>
    <property type="match status" value="1"/>
</dbReference>
<sequence length="113" mass="12843">MKRESTAILLRIFIGESDKYKGKSLYMHIVEMLKAEGIAGATVFRGITGFGKNSYIHTTSILRLSMDMPILIEVVDTEENLARIRPKLDDVMCQGLITEEKVKIVFYDCNIQK</sequence>
<dbReference type="AlphaFoldDB" id="A0A4E0QQD6"/>
<dbReference type="InterPro" id="IPR011322">
    <property type="entry name" value="N-reg_PII-like_a/b"/>
</dbReference>
<dbReference type="PANTHER" id="PTHR35983">
    <property type="entry name" value="UPF0166 PROTEIN TM_0021"/>
    <property type="match status" value="1"/>
</dbReference>
<evidence type="ECO:0000256" key="1">
    <source>
        <dbReference type="ARBA" id="ARBA00010554"/>
    </source>
</evidence>
<evidence type="ECO:0000313" key="2">
    <source>
        <dbReference type="EMBL" id="TGC07424.1"/>
    </source>
</evidence>
<dbReference type="EMBL" id="PGGK01000016">
    <property type="protein sequence ID" value="TGC07424.1"/>
    <property type="molecule type" value="Genomic_DNA"/>
</dbReference>
<dbReference type="RefSeq" id="WP_135390447.1">
    <property type="nucleotide sequence ID" value="NZ_PGGK01000016.1"/>
</dbReference>
<evidence type="ECO:0000313" key="3">
    <source>
        <dbReference type="Proteomes" id="UP000297295"/>
    </source>
</evidence>
<protein>
    <submittedName>
        <fullName evidence="2">Uncharacterized protein</fullName>
    </submittedName>
</protein>